<feature type="compositionally biased region" description="Basic and acidic residues" evidence="1">
    <location>
        <begin position="50"/>
        <end position="74"/>
    </location>
</feature>
<comment type="caution">
    <text evidence="2">The sequence shown here is derived from an EMBL/GenBank/DDBJ whole genome shotgun (WGS) entry which is preliminary data.</text>
</comment>
<protein>
    <submittedName>
        <fullName evidence="2">Uncharacterized protein</fullName>
    </submittedName>
</protein>
<evidence type="ECO:0000313" key="3">
    <source>
        <dbReference type="Proteomes" id="UP001364617"/>
    </source>
</evidence>
<gene>
    <name evidence="2" type="ORF">R3I93_022730</name>
</gene>
<dbReference type="GO" id="GO:0097731">
    <property type="term" value="C:9+0 non-motile cilium"/>
    <property type="evidence" value="ECO:0007669"/>
    <property type="project" value="TreeGrafter"/>
</dbReference>
<accession>A0AAN9C4U7</accession>
<dbReference type="GO" id="GO:0120160">
    <property type="term" value="F:intraciliary transport particle A binding"/>
    <property type="evidence" value="ECO:0007669"/>
    <property type="project" value="TreeGrafter"/>
</dbReference>
<evidence type="ECO:0000313" key="2">
    <source>
        <dbReference type="EMBL" id="KAK7121740.1"/>
    </source>
</evidence>
<reference evidence="2 3" key="1">
    <citation type="submission" date="2024-02" db="EMBL/GenBank/DDBJ databases">
        <title>Chromosome-level genome assembly of the Eurasian Minnow (Phoxinus phoxinus).</title>
        <authorList>
            <person name="Oriowo T.O."/>
            <person name="Martin S."/>
            <person name="Stange M."/>
            <person name="Chrysostomakis Y."/>
            <person name="Brown T."/>
            <person name="Winkler S."/>
            <person name="Kukowka S."/>
            <person name="Myers E.W."/>
            <person name="Bohne A."/>
        </authorList>
    </citation>
    <scope>NUCLEOTIDE SEQUENCE [LARGE SCALE GENOMIC DNA]</scope>
    <source>
        <strain evidence="2">ZFMK-TIS-60720</strain>
        <tissue evidence="2">Whole Organism</tissue>
    </source>
</reference>
<dbReference type="AlphaFoldDB" id="A0AAN9C4U7"/>
<dbReference type="PANTHER" id="PTHR35543:SF1">
    <property type="entry name" value="INTRAFLAGELLAR TRANSPORT-ASSOCIATED PROTEIN"/>
    <property type="match status" value="1"/>
</dbReference>
<keyword evidence="3" id="KW-1185">Reference proteome</keyword>
<dbReference type="GO" id="GO:0007340">
    <property type="term" value="P:acrosome reaction"/>
    <property type="evidence" value="ECO:0007669"/>
    <property type="project" value="TreeGrafter"/>
</dbReference>
<evidence type="ECO:0000256" key="1">
    <source>
        <dbReference type="SAM" id="MobiDB-lite"/>
    </source>
</evidence>
<sequence>MPGLVNGSVVDNHDQAVTEALEQFCNSPEQTYEQFLSTFTNLTPENVRDTRLTAPRGHGDGEMDSSRERQREDGVTEMEESVYRRMGQANRCSPTADQEEVLLDGGCVGGRLGGPSSSAPDRPVKFDNYLGDSEDEEENVDATGTCALPGEIEEHLIAVSSSSLCHHTLLEISSTFTDQRTHTPSAAENQDESEEVVPFHLDEDFDYDNVVLSHKYVIQEQNG</sequence>
<dbReference type="InterPro" id="IPR040028">
    <property type="entry name" value="IFTAP"/>
</dbReference>
<dbReference type="Proteomes" id="UP001364617">
    <property type="component" value="Unassembled WGS sequence"/>
</dbReference>
<dbReference type="PANTHER" id="PTHR35543">
    <property type="entry name" value="PROTEIN C11ORF74"/>
    <property type="match status" value="1"/>
</dbReference>
<name>A0AAN9C4U7_9TELE</name>
<dbReference type="GO" id="GO:0007283">
    <property type="term" value="P:spermatogenesis"/>
    <property type="evidence" value="ECO:0007669"/>
    <property type="project" value="TreeGrafter"/>
</dbReference>
<proteinExistence type="predicted"/>
<dbReference type="Pfam" id="PF17722">
    <property type="entry name" value="IFTAP"/>
    <property type="match status" value="1"/>
</dbReference>
<organism evidence="2 3">
    <name type="scientific">Phoxinus phoxinus</name>
    <name type="common">Eurasian minnow</name>
    <dbReference type="NCBI Taxonomy" id="58324"/>
    <lineage>
        <taxon>Eukaryota</taxon>
        <taxon>Metazoa</taxon>
        <taxon>Chordata</taxon>
        <taxon>Craniata</taxon>
        <taxon>Vertebrata</taxon>
        <taxon>Euteleostomi</taxon>
        <taxon>Actinopterygii</taxon>
        <taxon>Neopterygii</taxon>
        <taxon>Teleostei</taxon>
        <taxon>Ostariophysi</taxon>
        <taxon>Cypriniformes</taxon>
        <taxon>Leuciscidae</taxon>
        <taxon>Phoxininae</taxon>
        <taxon>Phoxinus</taxon>
    </lineage>
</organism>
<dbReference type="EMBL" id="JAYKXH010000025">
    <property type="protein sequence ID" value="KAK7121740.1"/>
    <property type="molecule type" value="Genomic_DNA"/>
</dbReference>
<dbReference type="GO" id="GO:0005829">
    <property type="term" value="C:cytosol"/>
    <property type="evidence" value="ECO:0007669"/>
    <property type="project" value="TreeGrafter"/>
</dbReference>
<feature type="region of interest" description="Disordered" evidence="1">
    <location>
        <begin position="50"/>
        <end position="78"/>
    </location>
</feature>